<keyword evidence="2" id="KW-1185">Reference proteome</keyword>
<evidence type="ECO:0000313" key="2">
    <source>
        <dbReference type="Proteomes" id="UP000636938"/>
    </source>
</evidence>
<dbReference type="EMBL" id="JACSQS010000001">
    <property type="protein sequence ID" value="MBD7952951.1"/>
    <property type="molecule type" value="Genomic_DNA"/>
</dbReference>
<reference evidence="1 2" key="1">
    <citation type="submission" date="2020-08" db="EMBL/GenBank/DDBJ databases">
        <title>A Genomic Blueprint of the Chicken Gut Microbiome.</title>
        <authorList>
            <person name="Gilroy R."/>
            <person name="Ravi A."/>
            <person name="Getino M."/>
            <person name="Pursley I."/>
            <person name="Horton D.L."/>
            <person name="Alikhan N.-F."/>
            <person name="Baker D."/>
            <person name="Gharbi K."/>
            <person name="Hall N."/>
            <person name="Watson M."/>
            <person name="Adriaenssens E.M."/>
            <person name="Foster-Nyarko E."/>
            <person name="Jarju S."/>
            <person name="Secka A."/>
            <person name="Antonio M."/>
            <person name="Oren A."/>
            <person name="Chaudhuri R."/>
            <person name="La Ragione R.M."/>
            <person name="Hildebrand F."/>
            <person name="Pallen M.J."/>
        </authorList>
    </citation>
    <scope>NUCLEOTIDE SEQUENCE [LARGE SCALE GENOMIC DNA]</scope>
    <source>
        <strain evidence="1 2">Sa5BUN4</strain>
    </source>
</reference>
<dbReference type="AlphaFoldDB" id="A0A8X8FNK2"/>
<proteinExistence type="predicted"/>
<gene>
    <name evidence="1" type="ORF">H9654_01930</name>
</gene>
<comment type="caution">
    <text evidence="1">The sequence shown here is derived from an EMBL/GenBank/DDBJ whole genome shotgun (WGS) entry which is preliminary data.</text>
</comment>
<organism evidence="1 2">
    <name type="scientific">Stenotrophomonas lacuserhaii</name>
    <dbReference type="NCBI Taxonomy" id="2760084"/>
    <lineage>
        <taxon>Bacteria</taxon>
        <taxon>Pseudomonadati</taxon>
        <taxon>Pseudomonadota</taxon>
        <taxon>Gammaproteobacteria</taxon>
        <taxon>Lysobacterales</taxon>
        <taxon>Lysobacteraceae</taxon>
        <taxon>Stenotrophomonas</taxon>
    </lineage>
</organism>
<name>A0A8X8FNK2_9GAMM</name>
<dbReference type="Proteomes" id="UP000636938">
    <property type="component" value="Unassembled WGS sequence"/>
</dbReference>
<accession>A0A8X8FNK2</accession>
<sequence>MGFLAGNSRVQRTGDDVIEVQAQLHAFEAALRHARACVDEGLPQPRLSVAFDHQGIFRTQFLDEGLTHSQKRRPRLSHLHPTIRSIFQPAAARCGIALEDIHAIHEDSARQHLSHLLATGDVPEALARRIVNEADTAPARAGDEGPTGRLTCAAITTEYFVRAAGVADQATTWLEVFFEESAWSERLAYVRGLQLSHLLGSTTSIRLNLVGDRGQVTRGERIAPRIGTASCTHTSRLPSSGCRDA</sequence>
<protein>
    <submittedName>
        <fullName evidence="1">Uncharacterized protein</fullName>
    </submittedName>
</protein>
<evidence type="ECO:0000313" key="1">
    <source>
        <dbReference type="EMBL" id="MBD7952951.1"/>
    </source>
</evidence>